<evidence type="ECO:0000313" key="1">
    <source>
        <dbReference type="EMBL" id="MBN8662698.1"/>
    </source>
</evidence>
<sequence>MKGKPLIKYHCPLVRQIGIRWLYLLRNADFHLPDFEILTLFVTEDKNVSSPLVQAHPKIENARQMQYMVDNIPDQADVLGLSRLANEAIYHCLSSLFDNKDSRNYLALEEVRNNVLTKGDNFPIPFRSLHSKPWSVELLLQPAGEFSCGGVAYICVSNSETKESKLTKLFDYFTFEFAVAICKHLKIEADLLSISGSDLWRRLQFDMIYELQIDLAAFMRSDDESEWLKTDVTKLRDRLAESTAKHPLLAGIDLTVFDKYRPVSAPPPQSESS</sequence>
<evidence type="ECO:0000313" key="2">
    <source>
        <dbReference type="Proteomes" id="UP000664277"/>
    </source>
</evidence>
<organism evidence="1 2">
    <name type="scientific">Candidatus Obscuribacter phosphatis</name>
    <dbReference type="NCBI Taxonomy" id="1906157"/>
    <lineage>
        <taxon>Bacteria</taxon>
        <taxon>Bacillati</taxon>
        <taxon>Candidatus Melainabacteria</taxon>
        <taxon>Candidatus Obscuribacterales</taxon>
        <taxon>Candidatus Obscuribacteraceae</taxon>
        <taxon>Candidatus Obscuribacter</taxon>
    </lineage>
</organism>
<proteinExistence type="predicted"/>
<dbReference type="Proteomes" id="UP000664277">
    <property type="component" value="Unassembled WGS sequence"/>
</dbReference>
<name>A0A8J7TQ58_9BACT</name>
<reference evidence="1" key="1">
    <citation type="submission" date="2021-02" db="EMBL/GenBank/DDBJ databases">
        <title>Genome-Resolved Metagenomics of a Microbial Community Performing Photosynthetic Biological Nutrient Removal.</title>
        <authorList>
            <person name="Mcdaniel E.A."/>
        </authorList>
    </citation>
    <scope>NUCLEOTIDE SEQUENCE</scope>
    <source>
        <strain evidence="1">UWPOB_OBS1</strain>
    </source>
</reference>
<accession>A0A8J7TQ58</accession>
<protein>
    <submittedName>
        <fullName evidence="1">Uncharacterized protein</fullName>
    </submittedName>
</protein>
<dbReference type="EMBL" id="JAFLCK010000049">
    <property type="protein sequence ID" value="MBN8662698.1"/>
    <property type="molecule type" value="Genomic_DNA"/>
</dbReference>
<dbReference type="AlphaFoldDB" id="A0A8J7TQ58"/>
<comment type="caution">
    <text evidence="1">The sequence shown here is derived from an EMBL/GenBank/DDBJ whole genome shotgun (WGS) entry which is preliminary data.</text>
</comment>
<gene>
    <name evidence="1" type="ORF">J0M35_20185</name>
</gene>